<protein>
    <submittedName>
        <fullName evidence="1">Uncharacterized protein</fullName>
    </submittedName>
</protein>
<evidence type="ECO:0000313" key="2">
    <source>
        <dbReference type="Proteomes" id="UP000284403"/>
    </source>
</evidence>
<dbReference type="OrthoDB" id="251991at2759"/>
<dbReference type="GeneID" id="40317492"/>
<comment type="caution">
    <text evidence="1">The sequence shown here is derived from an EMBL/GenBank/DDBJ whole genome shotgun (WGS) entry which is preliminary data.</text>
</comment>
<keyword evidence="2" id="KW-1185">Reference proteome</keyword>
<name>A0A422PQQ4_9TRYP</name>
<dbReference type="EMBL" id="MKKU01000188">
    <property type="protein sequence ID" value="RNF20052.1"/>
    <property type="molecule type" value="Genomic_DNA"/>
</dbReference>
<dbReference type="AlphaFoldDB" id="A0A422PQQ4"/>
<dbReference type="Proteomes" id="UP000284403">
    <property type="component" value="Unassembled WGS sequence"/>
</dbReference>
<dbReference type="RefSeq" id="XP_029229077.1">
    <property type="nucleotide sequence ID" value="XM_029370798.1"/>
</dbReference>
<accession>A0A422PQQ4</accession>
<sequence length="779" mass="84795">MTEGRRPVTLRCWDACLQYELSRAEAWAEVRRDAFTVGDGLWCAATPSIMDATAVLALRHVACDYLAATREELAEVIRTFKRERTETDVEVGAERLSLRNFLLLLEPLTLVANASAVLEEFFKGMLQRDRLCAQCVLEAADAGATLEAQEQASREELLSSCRRWRHTRSLQGRLQQQCMHLSTLHALDSGDVAEGVKVSLIRRAVRVEEERRQQHFATVSSAMERIVRITDALETLHDQLRVAEEYEALALAPLLGEQSDRIAHAALQASRRAHWDSRLSCMERRLGILGRFAVGLSLVSLGRRTHNTILRQMQETSAGSAATGAAAAPLPATGGLAWLAGDGAVDPAGSYYCASTAASSGASVPDTASSLSALLQQCLCDATSYVAAPGAVSSHGGWEVPSVEDRREVEGVLRQAFVSLTRLNYLALPFLQEFAATLDTVVLFPSFELFLTECQLRVIGSSKLAFFTHCSRRLDAGIVAYLKSLVRREGSWVAEYGMCFDDFLAFLVDQAAVEYVRHAYLLPPKTLLTRILLEIVVPRWLNRLRRGESPPCTAAAASSSTDAERAGAVMRVVATRDGSGGDDGDDDNDDLCLLLDTALTWLGIAGRSLRDFAQAYRTHVVDYAFAMPPEPNSSGVTTTGRLMALLFPATGTAPGLRCHPARWEALRRTHGSSFAALNALVGGDGSLDSVAAWLTLGVDGVEREDLVRRSIDAIERILCATADPDVCFATTPHKLPAAVSHTTPVSWILALAVCVRLAFRSDLATCGLDELLQRLTVPR</sequence>
<organism evidence="1 2">
    <name type="scientific">Trypanosoma conorhini</name>
    <dbReference type="NCBI Taxonomy" id="83891"/>
    <lineage>
        <taxon>Eukaryota</taxon>
        <taxon>Discoba</taxon>
        <taxon>Euglenozoa</taxon>
        <taxon>Kinetoplastea</taxon>
        <taxon>Metakinetoplastina</taxon>
        <taxon>Trypanosomatida</taxon>
        <taxon>Trypanosomatidae</taxon>
        <taxon>Trypanosoma</taxon>
    </lineage>
</organism>
<reference evidence="1 2" key="1">
    <citation type="journal article" date="2018" name="BMC Genomics">
        <title>Genomic comparison of Trypanosoma conorhini and Trypanosoma rangeli to Trypanosoma cruzi strains of high and low virulence.</title>
        <authorList>
            <person name="Bradwell K.R."/>
            <person name="Koparde V.N."/>
            <person name="Matveyev A.V."/>
            <person name="Serrano M.G."/>
            <person name="Alves J.M."/>
            <person name="Parikh H."/>
            <person name="Huang B."/>
            <person name="Lee V."/>
            <person name="Espinosa-Alvarez O."/>
            <person name="Ortiz P.A."/>
            <person name="Costa-Martins A.G."/>
            <person name="Teixeira M.M."/>
            <person name="Buck G.A."/>
        </authorList>
    </citation>
    <scope>NUCLEOTIDE SEQUENCE [LARGE SCALE GENOMIC DNA]</scope>
    <source>
        <strain evidence="1 2">025E</strain>
    </source>
</reference>
<gene>
    <name evidence="1" type="ORF">Tco025E_03881</name>
</gene>
<evidence type="ECO:0000313" key="1">
    <source>
        <dbReference type="EMBL" id="RNF20052.1"/>
    </source>
</evidence>
<proteinExistence type="predicted"/>